<feature type="compositionally biased region" description="Acidic residues" evidence="1">
    <location>
        <begin position="43"/>
        <end position="57"/>
    </location>
</feature>
<evidence type="ECO:0000313" key="2">
    <source>
        <dbReference type="EMBL" id="OCF59175.1"/>
    </source>
</evidence>
<name>A0A1B9IUH6_9TREE</name>
<evidence type="ECO:0000313" key="3">
    <source>
        <dbReference type="Proteomes" id="UP000092583"/>
    </source>
</evidence>
<reference evidence="2 3" key="1">
    <citation type="submission" date="2013-07" db="EMBL/GenBank/DDBJ databases">
        <title>The Genome Sequence of Kwoniella mangroviensis CBS10435.</title>
        <authorList>
            <consortium name="The Broad Institute Genome Sequencing Platform"/>
            <person name="Cuomo C."/>
            <person name="Litvintseva A."/>
            <person name="Chen Y."/>
            <person name="Heitman J."/>
            <person name="Sun S."/>
            <person name="Springer D."/>
            <person name="Dromer F."/>
            <person name="Young S.K."/>
            <person name="Zeng Q."/>
            <person name="Gargeya S."/>
            <person name="Fitzgerald M."/>
            <person name="Abouelleil A."/>
            <person name="Alvarado L."/>
            <person name="Berlin A.M."/>
            <person name="Chapman S.B."/>
            <person name="Dewar J."/>
            <person name="Goldberg J."/>
            <person name="Griggs A."/>
            <person name="Gujja S."/>
            <person name="Hansen M."/>
            <person name="Howarth C."/>
            <person name="Imamovic A."/>
            <person name="Larimer J."/>
            <person name="McCowan C."/>
            <person name="Murphy C."/>
            <person name="Pearson M."/>
            <person name="Priest M."/>
            <person name="Roberts A."/>
            <person name="Saif S."/>
            <person name="Shea T."/>
            <person name="Sykes S."/>
            <person name="Wortman J."/>
            <person name="Nusbaum C."/>
            <person name="Birren B."/>
        </authorList>
    </citation>
    <scope>NUCLEOTIDE SEQUENCE [LARGE SCALE GENOMIC DNA]</scope>
    <source>
        <strain evidence="2 3">CBS 10435</strain>
    </source>
</reference>
<reference evidence="3" key="2">
    <citation type="submission" date="2013-12" db="EMBL/GenBank/DDBJ databases">
        <title>Evolution of pathogenesis and genome organization in the Tremellales.</title>
        <authorList>
            <person name="Cuomo C."/>
            <person name="Litvintseva A."/>
            <person name="Heitman J."/>
            <person name="Chen Y."/>
            <person name="Sun S."/>
            <person name="Springer D."/>
            <person name="Dromer F."/>
            <person name="Young S."/>
            <person name="Zeng Q."/>
            <person name="Chapman S."/>
            <person name="Gujja S."/>
            <person name="Saif S."/>
            <person name="Birren B."/>
        </authorList>
    </citation>
    <scope>NUCLEOTIDE SEQUENCE [LARGE SCALE GENOMIC DNA]</scope>
    <source>
        <strain evidence="3">CBS 10435</strain>
    </source>
</reference>
<sequence length="380" mass="43888">MPLRRSSPSRKSGGWMVDGEKNKVGDEDEQRHQKQDQSLNQNESDEEDHLEDEDERDDPNYETPEPSDEDLDETRDSDLTNEDHDLRRGQQYLGRGSESPISHPSNRSVRVFRIGQPGEPNEFVRPDLLPPDYTGPPVVNTNITDKLQEMLEMDEIHVVTAIFTVCRIRVYEKRFPEEEESVESDRLLLDKVAFELLKAFKAEVDKVGRNMDLVPSQAAIREVLGESLLSDEDWSQLEFYASAYVDEENLDEWEDVMDLEWETIGRTEENLRLLKKGRLPDVNNRKLMDTLVRKLALEMEREDENAEIDENENRLAGDTYIPPGGKKGKKLSKDRGKTKQPQGSASIRERSKSEIEQRKAHGKILKKRREAQEADDELEL</sequence>
<organism evidence="2 3">
    <name type="scientific">Kwoniella mangroviensis CBS 10435</name>
    <dbReference type="NCBI Taxonomy" id="1331196"/>
    <lineage>
        <taxon>Eukaryota</taxon>
        <taxon>Fungi</taxon>
        <taxon>Dikarya</taxon>
        <taxon>Basidiomycota</taxon>
        <taxon>Agaricomycotina</taxon>
        <taxon>Tremellomycetes</taxon>
        <taxon>Tremellales</taxon>
        <taxon>Cryptococcaceae</taxon>
        <taxon>Kwoniella</taxon>
    </lineage>
</organism>
<feature type="region of interest" description="Disordered" evidence="1">
    <location>
        <begin position="1"/>
        <end position="108"/>
    </location>
</feature>
<feature type="region of interest" description="Disordered" evidence="1">
    <location>
        <begin position="302"/>
        <end position="380"/>
    </location>
</feature>
<feature type="compositionally biased region" description="Basic and acidic residues" evidence="1">
    <location>
        <begin position="18"/>
        <end position="35"/>
    </location>
</feature>
<gene>
    <name evidence="2" type="ORF">L486_03676</name>
</gene>
<feature type="compositionally biased region" description="Basic residues" evidence="1">
    <location>
        <begin position="360"/>
        <end position="369"/>
    </location>
</feature>
<protein>
    <submittedName>
        <fullName evidence="2">Uncharacterized protein</fullName>
    </submittedName>
</protein>
<dbReference type="AlphaFoldDB" id="A0A1B9IUH6"/>
<keyword evidence="3" id="KW-1185">Reference proteome</keyword>
<accession>A0A1B9IUH6</accession>
<feature type="compositionally biased region" description="Basic and acidic residues" evidence="1">
    <location>
        <begin position="74"/>
        <end position="88"/>
    </location>
</feature>
<evidence type="ECO:0000256" key="1">
    <source>
        <dbReference type="SAM" id="MobiDB-lite"/>
    </source>
</evidence>
<feature type="compositionally biased region" description="Basic and acidic residues" evidence="1">
    <location>
        <begin position="347"/>
        <end position="359"/>
    </location>
</feature>
<dbReference type="EMBL" id="KI669461">
    <property type="protein sequence ID" value="OCF59175.1"/>
    <property type="molecule type" value="Genomic_DNA"/>
</dbReference>
<proteinExistence type="predicted"/>
<dbReference type="Proteomes" id="UP000092583">
    <property type="component" value="Unassembled WGS sequence"/>
</dbReference>
<feature type="compositionally biased region" description="Polar residues" evidence="1">
    <location>
        <begin position="99"/>
        <end position="108"/>
    </location>
</feature>